<dbReference type="Pfam" id="PF02348">
    <property type="entry name" value="CTP_transf_3"/>
    <property type="match status" value="1"/>
</dbReference>
<dbReference type="PANTHER" id="PTHR21485:SF6">
    <property type="entry name" value="N-ACYLNEURAMINATE CYTIDYLYLTRANSFERASE-RELATED"/>
    <property type="match status" value="1"/>
</dbReference>
<dbReference type="SUPFAM" id="SSF53448">
    <property type="entry name" value="Nucleotide-diphospho-sugar transferases"/>
    <property type="match status" value="1"/>
</dbReference>
<proteinExistence type="predicted"/>
<dbReference type="GO" id="GO:0008781">
    <property type="term" value="F:N-acylneuraminate cytidylyltransferase activity"/>
    <property type="evidence" value="ECO:0007669"/>
    <property type="project" value="TreeGrafter"/>
</dbReference>
<evidence type="ECO:0000313" key="1">
    <source>
        <dbReference type="EMBL" id="AHJ13797.1"/>
    </source>
</evidence>
<accession>A0AA86E3G5</accession>
<dbReference type="AlphaFoldDB" id="A0AA86E3G5"/>
<dbReference type="InterPro" id="IPR029044">
    <property type="entry name" value="Nucleotide-diphossugar_trans"/>
</dbReference>
<protein>
    <submittedName>
        <fullName evidence="1">Glycosyltransferase</fullName>
    </submittedName>
</protein>
<dbReference type="Gene3D" id="3.90.550.10">
    <property type="entry name" value="Spore Coat Polysaccharide Biosynthesis Protein SpsA, Chain A"/>
    <property type="match status" value="1"/>
</dbReference>
<dbReference type="InterPro" id="IPR050793">
    <property type="entry name" value="CMP-NeuNAc_synthase"/>
</dbReference>
<organism evidence="1 2">
    <name type="scientific">Sulfurospirillum multivorans (strain DM 12446 / JCM 15788 / NBRC 109480)</name>
    <dbReference type="NCBI Taxonomy" id="1150621"/>
    <lineage>
        <taxon>Bacteria</taxon>
        <taxon>Pseudomonadati</taxon>
        <taxon>Campylobacterota</taxon>
        <taxon>Epsilonproteobacteria</taxon>
        <taxon>Campylobacterales</taxon>
        <taxon>Sulfurospirillaceae</taxon>
        <taxon>Sulfurospirillum</taxon>
    </lineage>
</organism>
<dbReference type="RefSeq" id="WP_025345640.1">
    <property type="nucleotide sequence ID" value="NZ_CP007201.1"/>
</dbReference>
<dbReference type="PANTHER" id="PTHR21485">
    <property type="entry name" value="HAD SUPERFAMILY MEMBERS CMAS AND KDSC"/>
    <property type="match status" value="1"/>
</dbReference>
<evidence type="ECO:0000313" key="2">
    <source>
        <dbReference type="Proteomes" id="UP000019322"/>
    </source>
</evidence>
<name>A0AA86E3G5_SULMK</name>
<reference evidence="1 2" key="1">
    <citation type="journal article" date="2014" name="Environ. Microbiol.">
        <title>Insights into organohalide respiration and the versatile catabolism of Sulfurospirillum multivorans gained from comparative genomics and physiological studies.</title>
        <authorList>
            <person name="Goris T."/>
            <person name="Schubert T."/>
            <person name="Gadkari J."/>
            <person name="Wubet T."/>
            <person name="Tarkka M."/>
            <person name="Buscot F."/>
            <person name="Adrian L."/>
            <person name="Diekert G."/>
        </authorList>
    </citation>
    <scope>NUCLEOTIDE SEQUENCE [LARGE SCALE GENOMIC DNA]</scope>
    <source>
        <strain evidence="2">DM 12446 / JCM 15788 / NBRC 109480</strain>
    </source>
</reference>
<sequence length="216" mass="25015">MDFAVIIPAQETNKYHIFGDLAPFGDTTLLEWKISQCKELTNISNIFVTSDSMKIKKIAQKEDVNFIQRVNTNTYTEIILHSISNISQDTILWTNPTSPFIGKEDYKSMLEQFHNLHDNDSLLSVAEKKDYAYFKNSRLNFEKQLSSRSDLAPLYIVTNGCYIIKKDIALQAKSLYGEKPYLYNLDYLSSIEIKDISTYLISQELISMYFKRDLDV</sequence>
<dbReference type="KEGG" id="smul:SMUL_2555"/>
<dbReference type="Proteomes" id="UP000019322">
    <property type="component" value="Chromosome"/>
</dbReference>
<gene>
    <name evidence="1" type="ORF">SMUL_2555</name>
</gene>
<dbReference type="InterPro" id="IPR003329">
    <property type="entry name" value="Cytidylyl_trans"/>
</dbReference>
<dbReference type="EMBL" id="CP007201">
    <property type="protein sequence ID" value="AHJ13797.1"/>
    <property type="molecule type" value="Genomic_DNA"/>
</dbReference>